<keyword evidence="2" id="KW-1185">Reference proteome</keyword>
<reference evidence="3" key="2">
    <citation type="submission" date="2025-08" db="UniProtKB">
        <authorList>
            <consortium name="RefSeq"/>
        </authorList>
    </citation>
    <scope>IDENTIFICATION</scope>
</reference>
<dbReference type="KEGG" id="lak:106169866"/>
<feature type="region of interest" description="Disordered" evidence="1">
    <location>
        <begin position="39"/>
        <end position="58"/>
    </location>
</feature>
<dbReference type="InParanoid" id="A0A1S3J3W1"/>
<name>A0A1S3J3W1_LINAN</name>
<dbReference type="RefSeq" id="XP_013404953.1">
    <property type="nucleotide sequence ID" value="XM_013549499.1"/>
</dbReference>
<accession>A0A1S3J3W1</accession>
<protein>
    <submittedName>
        <fullName evidence="3">Uncharacterized protein LOC106169866</fullName>
    </submittedName>
</protein>
<proteinExistence type="predicted"/>
<evidence type="ECO:0000313" key="3">
    <source>
        <dbReference type="RefSeq" id="XP_013404953.1"/>
    </source>
</evidence>
<sequence length="798" mass="88527">MSEMGKRQRKVTETQRKDAISQIPCVTAVHIETNIVQEQSTKSTKSIKTHAANNSDDQKMDAILTSPSSNPAKRTRSKTLKQIVRSPCIQSPPASLRFVKSSTPKDSDGSLIELLSPRQNSLFTMSTPIRHPKKCKLQDSFVFTPKLKDDILLSQAESREVVWDCNSPDAIKRFNQMCLQKLPAENRENEIKDLVNDLVDGAKVVPSCSSTLMGIWNLEDAEESRPFTRQMKKKGRGKLKSTKPNVLSKDLMEKLADIIKLQDETTEHGKNSKSSKDLKEELTQVREVGESNNTTSTQPLSYVFDKGSVVLPSSPSTMAALSQIVSQLSQTERESILEQQRNGTLFQRRLCEEQDDVLENGIAPLDDGWESDDLFNDESLIKATQEMFDDFPLAHASKTVKRKSGNIADLLDIPVKKSGRATFSLDSGPPNVLNKNVLDYIPTVAKSHTNLTPQNMLDLVQQKKCQSNWTSNVKNSTGDQSQQLSTLISASCSSKDPCSNGVKEHIKLGKKFNFKGKIQSTELQRSKMAQTDFSSTNSNKHNTKLNTLQMDPSKKYGSSLQPKCELKIQTSRNESYSSTGSVPNINVVDKSDVGLGSKQPTVISDEHKVLKSGDWNDNSLTDDLLFQLAEPDEVLDGTTPHKPAKAEILKPQTCLADTNAKSNRRLCTNRMSKEVNISNQNGSQVQFDKVQASAQTSGNTASGTDECAHASSDSLLDDDDDALSEPQILAILDHMESQATQQTSQSRCTAAEIERKRQAALKKKQEKLRASQTSKVTKKETVPQKREKTMFCRGNRRS</sequence>
<feature type="compositionally biased region" description="Polar residues" evidence="1">
    <location>
        <begin position="677"/>
        <end position="703"/>
    </location>
</feature>
<gene>
    <name evidence="3" type="primary">LOC106169866</name>
</gene>
<feature type="compositionally biased region" description="Polar residues" evidence="1">
    <location>
        <begin position="39"/>
        <end position="55"/>
    </location>
</feature>
<feature type="region of interest" description="Disordered" evidence="1">
    <location>
        <begin position="530"/>
        <end position="560"/>
    </location>
</feature>
<feature type="region of interest" description="Disordered" evidence="1">
    <location>
        <begin position="677"/>
        <end position="720"/>
    </location>
</feature>
<dbReference type="Proteomes" id="UP000085678">
    <property type="component" value="Unplaced"/>
</dbReference>
<dbReference type="AlphaFoldDB" id="A0A1S3J3W1"/>
<evidence type="ECO:0000313" key="2">
    <source>
        <dbReference type="Proteomes" id="UP000085678"/>
    </source>
</evidence>
<organism evidence="2 3">
    <name type="scientific">Lingula anatina</name>
    <name type="common">Brachiopod</name>
    <name type="synonym">Lingula unguis</name>
    <dbReference type="NCBI Taxonomy" id="7574"/>
    <lineage>
        <taxon>Eukaryota</taxon>
        <taxon>Metazoa</taxon>
        <taxon>Spiralia</taxon>
        <taxon>Lophotrochozoa</taxon>
        <taxon>Brachiopoda</taxon>
        <taxon>Linguliformea</taxon>
        <taxon>Lingulata</taxon>
        <taxon>Lingulida</taxon>
        <taxon>Linguloidea</taxon>
        <taxon>Lingulidae</taxon>
        <taxon>Lingula</taxon>
    </lineage>
</organism>
<feature type="compositionally biased region" description="Basic and acidic residues" evidence="1">
    <location>
        <begin position="777"/>
        <end position="790"/>
    </location>
</feature>
<reference evidence="3" key="1">
    <citation type="journal article" date="2015" name="Nat. Commun.">
        <title>The Lingula genome provides insights into brachiopod evolution and the origin of phosphate biomineralization.</title>
        <authorList>
            <person name="Luo Y.J."/>
            <person name="Takeuchi T."/>
            <person name="Koyanagi R."/>
            <person name="Yamada L."/>
            <person name="Kanda M."/>
            <person name="Khalturina M."/>
            <person name="Fujie M."/>
            <person name="Yamasaki S.I."/>
            <person name="Endo K."/>
            <person name="Satoh N."/>
        </authorList>
    </citation>
    <scope>NUCLEOTIDE SEQUENCE</scope>
</reference>
<evidence type="ECO:0000256" key="1">
    <source>
        <dbReference type="SAM" id="MobiDB-lite"/>
    </source>
</evidence>
<feature type="region of interest" description="Disordered" evidence="1">
    <location>
        <begin position="759"/>
        <end position="798"/>
    </location>
</feature>
<dbReference type="GeneID" id="106169866"/>